<evidence type="ECO:0000259" key="17">
    <source>
        <dbReference type="Pfam" id="PF26104"/>
    </source>
</evidence>
<dbReference type="GeneID" id="119732784"/>
<feature type="domain" description="V(D)J recombination-activating protein 1 ZnH2" evidence="17">
    <location>
        <begin position="1"/>
        <end position="149"/>
    </location>
</feature>
<keyword evidence="12" id="KW-0156">Chromatin regulator</keyword>
<keyword evidence="6" id="KW-0808">Transferase</keyword>
<accession>A0A914AFN8</accession>
<keyword evidence="20" id="KW-1185">Reference proteome</keyword>
<dbReference type="RefSeq" id="XP_038062316.1">
    <property type="nucleotide sequence ID" value="XM_038206388.1"/>
</dbReference>
<evidence type="ECO:0000256" key="11">
    <source>
        <dbReference type="ARBA" id="ARBA00022801"/>
    </source>
</evidence>
<dbReference type="Pfam" id="PF26105">
    <property type="entry name" value="RAG1_C"/>
    <property type="match status" value="1"/>
</dbReference>
<dbReference type="GO" id="GO:0033151">
    <property type="term" value="P:V(D)J recombination"/>
    <property type="evidence" value="ECO:0007669"/>
    <property type="project" value="UniProtKB-UniRule"/>
</dbReference>
<dbReference type="EnsemblMetazoa" id="XM_038206388.1">
    <property type="protein sequence ID" value="XP_038062316.1"/>
    <property type="gene ID" value="LOC119732784"/>
</dbReference>
<evidence type="ECO:0000256" key="3">
    <source>
        <dbReference type="ARBA" id="ARBA00001946"/>
    </source>
</evidence>
<dbReference type="OMA" id="FRDLRGH"/>
<evidence type="ECO:0000256" key="12">
    <source>
        <dbReference type="ARBA" id="ARBA00022853"/>
    </source>
</evidence>
<keyword evidence="16" id="KW-0511">Multifunctional enzyme</keyword>
<dbReference type="PANTHER" id="PTHR11539">
    <property type="entry name" value="VDJ RECOMBINATION ACTIVATING PROTEIN 1 RAG1"/>
    <property type="match status" value="1"/>
</dbReference>
<evidence type="ECO:0000256" key="2">
    <source>
        <dbReference type="ARBA" id="ARBA00001936"/>
    </source>
</evidence>
<proteinExistence type="predicted"/>
<dbReference type="Proteomes" id="UP000887568">
    <property type="component" value="Unplaced"/>
</dbReference>
<evidence type="ECO:0000256" key="7">
    <source>
        <dbReference type="ARBA" id="ARBA00022722"/>
    </source>
</evidence>
<evidence type="ECO:0000256" key="1">
    <source>
        <dbReference type="ARBA" id="ARBA00000900"/>
    </source>
</evidence>
<dbReference type="GO" id="GO:0006325">
    <property type="term" value="P:chromatin organization"/>
    <property type="evidence" value="ECO:0007669"/>
    <property type="project" value="UniProtKB-KW"/>
</dbReference>
<evidence type="ECO:0000256" key="13">
    <source>
        <dbReference type="ARBA" id="ARBA00023125"/>
    </source>
</evidence>
<dbReference type="GO" id="GO:0008270">
    <property type="term" value="F:zinc ion binding"/>
    <property type="evidence" value="ECO:0007669"/>
    <property type="project" value="UniProtKB-UniRule"/>
</dbReference>
<keyword evidence="10" id="KW-0833">Ubl conjugation pathway</keyword>
<dbReference type="GO" id="GO:0042803">
    <property type="term" value="F:protein homodimerization activity"/>
    <property type="evidence" value="ECO:0007669"/>
    <property type="project" value="UniProtKB-UniRule"/>
</dbReference>
<evidence type="ECO:0000256" key="14">
    <source>
        <dbReference type="ARBA" id="ARBA00023172"/>
    </source>
</evidence>
<dbReference type="GO" id="GO:0004519">
    <property type="term" value="F:endonuclease activity"/>
    <property type="evidence" value="ECO:0007669"/>
    <property type="project" value="UniProtKB-UniRule"/>
</dbReference>
<evidence type="ECO:0000313" key="19">
    <source>
        <dbReference type="EnsemblMetazoa" id="XP_038062316.1"/>
    </source>
</evidence>
<evidence type="ECO:0000313" key="20">
    <source>
        <dbReference type="Proteomes" id="UP000887568"/>
    </source>
</evidence>
<evidence type="ECO:0000256" key="8">
    <source>
        <dbReference type="ARBA" id="ARBA00022723"/>
    </source>
</evidence>
<sequence length="238" mass="27265">MGNFFKKLIICEVARVQSWDISKDVRPMYEAAEKRLNDHLTETIGLVPKLMMPGNFARDLFSSAKVDFFLALVPEEDRKNNLAEVLGIFRNLRTVYRAHHPEAEDVSTFKQRAVEMGRLLLTNFSYAGWPNYLHKIIEHVQEIIEDPEGPGTIDSLSGEGNEAANKLFRDLRGHFARKHDEAQALRDIIWFHWLYTSPKLRRISHLGSLCILFSSSEGMSSTFFPDRSINTGLLEELA</sequence>
<name>A0A914AFN8_PATMI</name>
<feature type="domain" description="V(D)J recombination-activating protein 1 C-terminal" evidence="18">
    <location>
        <begin position="159"/>
        <end position="203"/>
    </location>
</feature>
<dbReference type="InterPro" id="IPR058557">
    <property type="entry name" value="RAG1_C"/>
</dbReference>
<dbReference type="EC" id="2.3.2.27" evidence="4"/>
<dbReference type="GO" id="GO:0042393">
    <property type="term" value="F:histone binding"/>
    <property type="evidence" value="ECO:0007669"/>
    <property type="project" value="UniProtKB-UniRule"/>
</dbReference>
<keyword evidence="7" id="KW-0540">Nuclease</keyword>
<dbReference type="OrthoDB" id="6270329at2759"/>
<comment type="catalytic activity">
    <reaction evidence="1">
        <text>S-ubiquitinyl-[E2 ubiquitin-conjugating enzyme]-L-cysteine + [acceptor protein]-L-lysine = [E2 ubiquitin-conjugating enzyme]-L-cysteine + N(6)-ubiquitinyl-[acceptor protein]-L-lysine.</text>
        <dbReference type="EC" id="2.3.2.27"/>
    </reaction>
</comment>
<dbReference type="GO" id="GO:0061630">
    <property type="term" value="F:ubiquitin protein ligase activity"/>
    <property type="evidence" value="ECO:0007669"/>
    <property type="project" value="UniProtKB-UniRule"/>
</dbReference>
<keyword evidence="9" id="KW-0255">Endonuclease</keyword>
<comment type="cofactor">
    <cofactor evidence="2">
        <name>Mn(2+)</name>
        <dbReference type="ChEBI" id="CHEBI:29035"/>
    </cofactor>
</comment>
<reference evidence="19" key="1">
    <citation type="submission" date="2022-11" db="UniProtKB">
        <authorList>
            <consortium name="EnsemblMetazoa"/>
        </authorList>
    </citation>
    <scope>IDENTIFICATION</scope>
</reference>
<evidence type="ECO:0000256" key="6">
    <source>
        <dbReference type="ARBA" id="ARBA00022679"/>
    </source>
</evidence>
<evidence type="ECO:0000256" key="15">
    <source>
        <dbReference type="ARBA" id="ARBA00023242"/>
    </source>
</evidence>
<keyword evidence="14" id="KW-0233">DNA recombination</keyword>
<organism evidence="19 20">
    <name type="scientific">Patiria miniata</name>
    <name type="common">Bat star</name>
    <name type="synonym">Asterina miniata</name>
    <dbReference type="NCBI Taxonomy" id="46514"/>
    <lineage>
        <taxon>Eukaryota</taxon>
        <taxon>Metazoa</taxon>
        <taxon>Echinodermata</taxon>
        <taxon>Eleutherozoa</taxon>
        <taxon>Asterozoa</taxon>
        <taxon>Asteroidea</taxon>
        <taxon>Valvatacea</taxon>
        <taxon>Valvatida</taxon>
        <taxon>Asterinidae</taxon>
        <taxon>Patiria</taxon>
    </lineage>
</organism>
<dbReference type="GO" id="GO:0016787">
    <property type="term" value="F:hydrolase activity"/>
    <property type="evidence" value="ECO:0007669"/>
    <property type="project" value="UniProtKB-KW"/>
</dbReference>
<keyword evidence="15" id="KW-0539">Nucleus</keyword>
<dbReference type="PANTHER" id="PTHR11539:SF0">
    <property type="entry name" value="V(D)J RECOMBINATION-ACTIVATING PROTEIN 1"/>
    <property type="match status" value="1"/>
</dbReference>
<evidence type="ECO:0000256" key="4">
    <source>
        <dbReference type="ARBA" id="ARBA00012483"/>
    </source>
</evidence>
<keyword evidence="8" id="KW-0479">Metal-binding</keyword>
<dbReference type="GO" id="GO:0005634">
    <property type="term" value="C:nucleus"/>
    <property type="evidence" value="ECO:0007669"/>
    <property type="project" value="UniProtKB-SubCell"/>
</dbReference>
<dbReference type="InterPro" id="IPR058556">
    <property type="entry name" value="RAG1_ZnH2"/>
</dbReference>
<dbReference type="AlphaFoldDB" id="A0A914AFN8"/>
<keyword evidence="13" id="KW-0238">DNA-binding</keyword>
<evidence type="ECO:0000256" key="10">
    <source>
        <dbReference type="ARBA" id="ARBA00022786"/>
    </source>
</evidence>
<keyword evidence="11" id="KW-0378">Hydrolase</keyword>
<dbReference type="GO" id="GO:0043565">
    <property type="term" value="F:sequence-specific DNA binding"/>
    <property type="evidence" value="ECO:0007669"/>
    <property type="project" value="UniProtKB-UniRule"/>
</dbReference>
<protein>
    <recommendedName>
        <fullName evidence="5">V(D)J recombination-activating protein 1</fullName>
        <ecNumber evidence="4">2.3.2.27</ecNumber>
    </recommendedName>
</protein>
<evidence type="ECO:0000259" key="18">
    <source>
        <dbReference type="Pfam" id="PF26105"/>
    </source>
</evidence>
<comment type="cofactor">
    <cofactor evidence="3">
        <name>Mg(2+)</name>
        <dbReference type="ChEBI" id="CHEBI:18420"/>
    </cofactor>
</comment>
<evidence type="ECO:0000256" key="5">
    <source>
        <dbReference type="ARBA" id="ARBA00021277"/>
    </source>
</evidence>
<dbReference type="Pfam" id="PF26104">
    <property type="entry name" value="RAG1_ZnH2"/>
    <property type="match status" value="1"/>
</dbReference>
<evidence type="ECO:0000256" key="16">
    <source>
        <dbReference type="ARBA" id="ARBA00023268"/>
    </source>
</evidence>
<evidence type="ECO:0000256" key="9">
    <source>
        <dbReference type="ARBA" id="ARBA00022759"/>
    </source>
</evidence>
<dbReference type="InterPro" id="IPR024627">
    <property type="entry name" value="RAG1"/>
</dbReference>